<gene>
    <name evidence="2" type="ORF">FMM06_06775</name>
</gene>
<dbReference type="PROSITE" id="PS51819">
    <property type="entry name" value="VOC"/>
    <property type="match status" value="1"/>
</dbReference>
<organism evidence="2 3">
    <name type="scientific">Glacieibacterium frigidum</name>
    <dbReference type="NCBI Taxonomy" id="2593303"/>
    <lineage>
        <taxon>Bacteria</taxon>
        <taxon>Pseudomonadati</taxon>
        <taxon>Pseudomonadota</taxon>
        <taxon>Alphaproteobacteria</taxon>
        <taxon>Sphingomonadales</taxon>
        <taxon>Sphingosinicellaceae</taxon>
        <taxon>Glacieibacterium</taxon>
    </lineage>
</organism>
<dbReference type="InterPro" id="IPR037523">
    <property type="entry name" value="VOC_core"/>
</dbReference>
<dbReference type="Proteomes" id="UP000317894">
    <property type="component" value="Unassembled WGS sequence"/>
</dbReference>
<accession>A0A552UHY0</accession>
<dbReference type="InterPro" id="IPR004360">
    <property type="entry name" value="Glyas_Fos-R_dOase_dom"/>
</dbReference>
<dbReference type="PANTHER" id="PTHR35006:SF2">
    <property type="entry name" value="GLYOXALASE FAMILY PROTEIN (AFU_ORTHOLOGUE AFUA_5G14830)"/>
    <property type="match status" value="1"/>
</dbReference>
<dbReference type="PANTHER" id="PTHR35006">
    <property type="entry name" value="GLYOXALASE FAMILY PROTEIN (AFU_ORTHOLOGUE AFUA_5G14830)"/>
    <property type="match status" value="1"/>
</dbReference>
<dbReference type="AlphaFoldDB" id="A0A552UHY0"/>
<dbReference type="InterPro" id="IPR029068">
    <property type="entry name" value="Glyas_Bleomycin-R_OHBP_Dase"/>
</dbReference>
<dbReference type="SUPFAM" id="SSF54593">
    <property type="entry name" value="Glyoxalase/Bleomycin resistance protein/Dihydroxybiphenyl dioxygenase"/>
    <property type="match status" value="1"/>
</dbReference>
<evidence type="ECO:0000259" key="1">
    <source>
        <dbReference type="PROSITE" id="PS51819"/>
    </source>
</evidence>
<evidence type="ECO:0000313" key="3">
    <source>
        <dbReference type="Proteomes" id="UP000317894"/>
    </source>
</evidence>
<sequence>MIDHFGFGVADYAVAKAFYTAALAPLGYTLVMEVAAADNPSGAPAAGFGRDGKPDFWIGGEGRTSPPMHVALTADTRAAVDAFHAAALVAGATDNGAPGLRPQYHANYYAAFVRDADGHNLEAVCHAPA</sequence>
<dbReference type="EMBL" id="VJWA01000001">
    <property type="protein sequence ID" value="TRW17828.1"/>
    <property type="molecule type" value="Genomic_DNA"/>
</dbReference>
<reference evidence="2 3" key="1">
    <citation type="submission" date="2019-07" db="EMBL/GenBank/DDBJ databases">
        <title>Novel species isolated from glacier.</title>
        <authorList>
            <person name="Liu Q."/>
            <person name="Xin Y.-H."/>
        </authorList>
    </citation>
    <scope>NUCLEOTIDE SEQUENCE [LARGE SCALE GENOMIC DNA]</scope>
    <source>
        <strain evidence="2 3">LB1R16</strain>
    </source>
</reference>
<keyword evidence="3" id="KW-1185">Reference proteome</keyword>
<name>A0A552UHY0_9SPHN</name>
<protein>
    <submittedName>
        <fullName evidence="2">VOC family protein</fullName>
    </submittedName>
</protein>
<dbReference type="CDD" id="cd07262">
    <property type="entry name" value="VOC_like"/>
    <property type="match status" value="1"/>
</dbReference>
<comment type="caution">
    <text evidence="2">The sequence shown here is derived from an EMBL/GenBank/DDBJ whole genome shotgun (WGS) entry which is preliminary data.</text>
</comment>
<dbReference type="Gene3D" id="3.10.180.10">
    <property type="entry name" value="2,3-Dihydroxybiphenyl 1,2-Dioxygenase, domain 1"/>
    <property type="match status" value="1"/>
</dbReference>
<dbReference type="RefSeq" id="WP_144236522.1">
    <property type="nucleotide sequence ID" value="NZ_VJWA01000001.1"/>
</dbReference>
<proteinExistence type="predicted"/>
<feature type="domain" description="VOC" evidence="1">
    <location>
        <begin position="1"/>
        <end position="126"/>
    </location>
</feature>
<evidence type="ECO:0000313" key="2">
    <source>
        <dbReference type="EMBL" id="TRW17828.1"/>
    </source>
</evidence>
<dbReference type="OrthoDB" id="9807407at2"/>
<dbReference type="Pfam" id="PF00903">
    <property type="entry name" value="Glyoxalase"/>
    <property type="match status" value="1"/>
</dbReference>